<accession>A0A412AWR7</accession>
<comment type="caution">
    <text evidence="1">The sequence shown here is derived from an EMBL/GenBank/DDBJ whole genome shotgun (WGS) entry which is preliminary data.</text>
</comment>
<dbReference type="AlphaFoldDB" id="A0A412AWR7"/>
<dbReference type="EMBL" id="QRTC01000032">
    <property type="protein sequence ID" value="RGQ39567.1"/>
    <property type="molecule type" value="Genomic_DNA"/>
</dbReference>
<gene>
    <name evidence="1" type="ORF">DWY99_08650</name>
</gene>
<name>A0A412AWR7_9FIRM</name>
<evidence type="ECO:0000313" key="1">
    <source>
        <dbReference type="EMBL" id="RGQ39567.1"/>
    </source>
</evidence>
<sequence>MAEYIEREELLYEFREIMPDIGVNELADELYNVALDLPAADVKEVKHGKWIGKQLDNFRKYEVTCSNCDWIGIENYDSYDNPFEFNYCPSCGTKMDLED</sequence>
<organism evidence="1 2">
    <name type="scientific">[Clostridium] leptum</name>
    <dbReference type="NCBI Taxonomy" id="1535"/>
    <lineage>
        <taxon>Bacteria</taxon>
        <taxon>Bacillati</taxon>
        <taxon>Bacillota</taxon>
        <taxon>Clostridia</taxon>
        <taxon>Eubacteriales</taxon>
        <taxon>Oscillospiraceae</taxon>
        <taxon>Oscillospiraceae incertae sedis</taxon>
    </lineage>
</organism>
<evidence type="ECO:0000313" key="2">
    <source>
        <dbReference type="Proteomes" id="UP000284751"/>
    </source>
</evidence>
<proteinExistence type="predicted"/>
<reference evidence="1 2" key="1">
    <citation type="submission" date="2018-08" db="EMBL/GenBank/DDBJ databases">
        <title>A genome reference for cultivated species of the human gut microbiota.</title>
        <authorList>
            <person name="Zou Y."/>
            <person name="Xue W."/>
            <person name="Luo G."/>
        </authorList>
    </citation>
    <scope>NUCLEOTIDE SEQUENCE [LARGE SCALE GENOMIC DNA]</scope>
    <source>
        <strain evidence="1 2">AF28-26</strain>
    </source>
</reference>
<protein>
    <submittedName>
        <fullName evidence="1">Uncharacterized protein</fullName>
    </submittedName>
</protein>
<dbReference type="Proteomes" id="UP000284751">
    <property type="component" value="Unassembled WGS sequence"/>
</dbReference>